<dbReference type="EMBL" id="QMIF01000004">
    <property type="protein sequence ID" value="TVM34569.1"/>
    <property type="molecule type" value="Genomic_DNA"/>
</dbReference>
<dbReference type="Pfam" id="PF03886">
    <property type="entry name" value="ABC_trans_aux"/>
    <property type="match status" value="1"/>
</dbReference>
<feature type="domain" description="ABC-type transport auxiliary lipoprotein component" evidence="1">
    <location>
        <begin position="40"/>
        <end position="198"/>
    </location>
</feature>
<dbReference type="OrthoDB" id="324832at2"/>
<dbReference type="AlphaFoldDB" id="A0A6P1ZHD4"/>
<proteinExistence type="predicted"/>
<name>A0A6P1ZHD4_9BACT</name>
<dbReference type="RefSeq" id="WP_144304890.1">
    <property type="nucleotide sequence ID" value="NZ_QMIF01000004.1"/>
</dbReference>
<accession>A0A6P1ZHD4</accession>
<comment type="caution">
    <text evidence="2">The sequence shown here is derived from an EMBL/GenBank/DDBJ whole genome shotgun (WGS) entry which is preliminary data.</text>
</comment>
<dbReference type="InterPro" id="IPR005586">
    <property type="entry name" value="ABC_trans_aux"/>
</dbReference>
<dbReference type="Gene3D" id="3.40.50.10610">
    <property type="entry name" value="ABC-type transport auxiliary lipoprotein component"/>
    <property type="match status" value="1"/>
</dbReference>
<evidence type="ECO:0000313" key="3">
    <source>
        <dbReference type="Proteomes" id="UP000434052"/>
    </source>
</evidence>
<dbReference type="PROSITE" id="PS51257">
    <property type="entry name" value="PROKAR_LIPOPROTEIN"/>
    <property type="match status" value="1"/>
</dbReference>
<dbReference type="Proteomes" id="UP000434052">
    <property type="component" value="Unassembled WGS sequence"/>
</dbReference>
<protein>
    <recommendedName>
        <fullName evidence="1">ABC-type transport auxiliary lipoprotein component domain-containing protein</fullName>
    </recommendedName>
</protein>
<evidence type="ECO:0000259" key="1">
    <source>
        <dbReference type="Pfam" id="PF03886"/>
    </source>
</evidence>
<organism evidence="2 3">
    <name type="scientific">Oceanidesulfovibrio marinus</name>
    <dbReference type="NCBI Taxonomy" id="370038"/>
    <lineage>
        <taxon>Bacteria</taxon>
        <taxon>Pseudomonadati</taxon>
        <taxon>Thermodesulfobacteriota</taxon>
        <taxon>Desulfovibrionia</taxon>
        <taxon>Desulfovibrionales</taxon>
        <taxon>Desulfovibrionaceae</taxon>
        <taxon>Oceanidesulfovibrio</taxon>
    </lineage>
</organism>
<dbReference type="SUPFAM" id="SSF159594">
    <property type="entry name" value="XCC0632-like"/>
    <property type="match status" value="1"/>
</dbReference>
<evidence type="ECO:0000313" key="2">
    <source>
        <dbReference type="EMBL" id="TVM34569.1"/>
    </source>
</evidence>
<reference evidence="2 3" key="1">
    <citation type="submission" date="2018-06" db="EMBL/GenBank/DDBJ databases">
        <title>Complete genome of Desulfovibrio marinus P48SEP.</title>
        <authorList>
            <person name="Crispim J.S."/>
            <person name="Vidigal P.M.P."/>
            <person name="Silva L.C.F."/>
            <person name="Araujo L.C."/>
            <person name="Laguardia C.N."/>
            <person name="Dias R.S."/>
            <person name="Sousa M.P."/>
            <person name="Paula S.O."/>
            <person name="Silva C."/>
        </authorList>
    </citation>
    <scope>NUCLEOTIDE SEQUENCE [LARGE SCALE GENOMIC DNA]</scope>
    <source>
        <strain evidence="2 3">P48SEP</strain>
    </source>
</reference>
<gene>
    <name evidence="2" type="ORF">DQK91_08330</name>
</gene>
<sequence length="216" mass="23169">MTSAATRPGLRLLLALLAVSLLAAGCMQGLSQPSPKKRYYTLNPQRDAAPLLAQPAAGRLKVRRLVVAASFDTQELVYKLKGGGFVTDYYHLFLAAPGDQAAQALTRWIRDAGIFETVLSPTSSTNSPYILETSIDELYADYDASPSKAVVRLHAILLHDTGLKYDVVMDRTYDSATELRGSDAADAVAGMEAGLASMFGALEQDLATALATQEQN</sequence>